<evidence type="ECO:0000313" key="2">
    <source>
        <dbReference type="EMBL" id="GEL22813.1"/>
    </source>
</evidence>
<comment type="caution">
    <text evidence="2">The sequence shown here is derived from an EMBL/GenBank/DDBJ whole genome shotgun (WGS) entry which is preliminary data.</text>
</comment>
<reference evidence="2 3" key="1">
    <citation type="submission" date="2019-07" db="EMBL/GenBank/DDBJ databases">
        <title>Whole genome shotgun sequence of Pseudonocardia sulfidoxydans NBRC 16205.</title>
        <authorList>
            <person name="Hosoyama A."/>
            <person name="Uohara A."/>
            <person name="Ohji S."/>
            <person name="Ichikawa N."/>
        </authorList>
    </citation>
    <scope>NUCLEOTIDE SEQUENCE [LARGE SCALE GENOMIC DNA]</scope>
    <source>
        <strain evidence="2 3">NBRC 16205</strain>
    </source>
</reference>
<gene>
    <name evidence="2" type="ORF">PSU4_17670</name>
</gene>
<feature type="compositionally biased region" description="Gly residues" evidence="1">
    <location>
        <begin position="139"/>
        <end position="148"/>
    </location>
</feature>
<feature type="region of interest" description="Disordered" evidence="1">
    <location>
        <begin position="130"/>
        <end position="151"/>
    </location>
</feature>
<evidence type="ECO:0000313" key="3">
    <source>
        <dbReference type="Proteomes" id="UP000321685"/>
    </source>
</evidence>
<protein>
    <submittedName>
        <fullName evidence="2">Uncharacterized protein</fullName>
    </submittedName>
</protein>
<organism evidence="2 3">
    <name type="scientific">Pseudonocardia sulfidoxydans NBRC 16205</name>
    <dbReference type="NCBI Taxonomy" id="1223511"/>
    <lineage>
        <taxon>Bacteria</taxon>
        <taxon>Bacillati</taxon>
        <taxon>Actinomycetota</taxon>
        <taxon>Actinomycetes</taxon>
        <taxon>Pseudonocardiales</taxon>
        <taxon>Pseudonocardiaceae</taxon>
        <taxon>Pseudonocardia</taxon>
    </lineage>
</organism>
<feature type="region of interest" description="Disordered" evidence="1">
    <location>
        <begin position="27"/>
        <end position="97"/>
    </location>
</feature>
<feature type="compositionally biased region" description="Gly residues" evidence="1">
    <location>
        <begin position="230"/>
        <end position="239"/>
    </location>
</feature>
<proteinExistence type="predicted"/>
<name>A0A511DEH2_9PSEU</name>
<evidence type="ECO:0000256" key="1">
    <source>
        <dbReference type="SAM" id="MobiDB-lite"/>
    </source>
</evidence>
<dbReference type="AlphaFoldDB" id="A0A511DEH2"/>
<dbReference type="Proteomes" id="UP000321685">
    <property type="component" value="Unassembled WGS sequence"/>
</dbReference>
<dbReference type="EMBL" id="BJVJ01000012">
    <property type="protein sequence ID" value="GEL22813.1"/>
    <property type="molecule type" value="Genomic_DNA"/>
</dbReference>
<sequence>MVAFAQRGPSRREAEIVTVAELVRRNVPAPRAASDVDADRPAEAEPGSPVLPEPDYVSVGSLMRREGRAPHSFDRPLKPRASRLDGAGDAAEQRASGRRRMTAAAAAMLTIGGVLGAAVFTDAASNSSAAQDQLDGSFPGRGGAGDGSGAALPSSGNALAAGTSAPTSWMNVAFPSALPQAASAGRGGAGGAGTGGAGGVVYGSGGSGGTGGVAGIGGSGSGGNSAVTNPGGGTGGTGGQIPADRQLPQHSDTADHTVTSVTEPVARVVQQAGRNTPLRPVTDGASGAVEGLGNGLGKTLGSAVGTVNKVAEPVTTPVNQVLAPVTKPVKKLAPPLAPALDLLTPSNPAPSSGPQQSVVETVGRGVSDTAGGLVETAGGTVGGLVGGLTGAR</sequence>
<accession>A0A511DEH2</accession>
<feature type="compositionally biased region" description="Basic and acidic residues" evidence="1">
    <location>
        <begin position="63"/>
        <end position="77"/>
    </location>
</feature>
<keyword evidence="3" id="KW-1185">Reference proteome</keyword>
<feature type="region of interest" description="Disordered" evidence="1">
    <location>
        <begin position="221"/>
        <end position="256"/>
    </location>
</feature>